<name>A0A3M7QSU6_BRAPC</name>
<comment type="caution">
    <text evidence="1">The sequence shown here is derived from an EMBL/GenBank/DDBJ whole genome shotgun (WGS) entry which is preliminary data.</text>
</comment>
<dbReference type="EMBL" id="REGN01005271">
    <property type="protein sequence ID" value="RNA14045.1"/>
    <property type="molecule type" value="Genomic_DNA"/>
</dbReference>
<accession>A0A3M7QSU6</accession>
<organism evidence="1 2">
    <name type="scientific">Brachionus plicatilis</name>
    <name type="common">Marine rotifer</name>
    <name type="synonym">Brachionus muelleri</name>
    <dbReference type="NCBI Taxonomy" id="10195"/>
    <lineage>
        <taxon>Eukaryota</taxon>
        <taxon>Metazoa</taxon>
        <taxon>Spiralia</taxon>
        <taxon>Gnathifera</taxon>
        <taxon>Rotifera</taxon>
        <taxon>Eurotatoria</taxon>
        <taxon>Monogononta</taxon>
        <taxon>Pseudotrocha</taxon>
        <taxon>Ploima</taxon>
        <taxon>Brachionidae</taxon>
        <taxon>Brachionus</taxon>
    </lineage>
</organism>
<keyword evidence="2" id="KW-1185">Reference proteome</keyword>
<protein>
    <submittedName>
        <fullName evidence="1">Uncharacterized protein</fullName>
    </submittedName>
</protein>
<evidence type="ECO:0000313" key="1">
    <source>
        <dbReference type="EMBL" id="RNA14045.1"/>
    </source>
</evidence>
<dbReference type="AlphaFoldDB" id="A0A3M7QSU6"/>
<reference evidence="1 2" key="1">
    <citation type="journal article" date="2018" name="Sci. Rep.">
        <title>Genomic signatures of local adaptation to the degree of environmental predictability in rotifers.</title>
        <authorList>
            <person name="Franch-Gras L."/>
            <person name="Hahn C."/>
            <person name="Garcia-Roger E.M."/>
            <person name="Carmona M.J."/>
            <person name="Serra M."/>
            <person name="Gomez A."/>
        </authorList>
    </citation>
    <scope>NUCLEOTIDE SEQUENCE [LARGE SCALE GENOMIC DNA]</scope>
    <source>
        <strain evidence="1">HYR1</strain>
    </source>
</reference>
<dbReference type="Proteomes" id="UP000276133">
    <property type="component" value="Unassembled WGS sequence"/>
</dbReference>
<gene>
    <name evidence="1" type="ORF">BpHYR1_044450</name>
</gene>
<proteinExistence type="predicted"/>
<evidence type="ECO:0000313" key="2">
    <source>
        <dbReference type="Proteomes" id="UP000276133"/>
    </source>
</evidence>
<sequence length="81" mass="9428">MTRAHSFTRCITKQISFDMRYFSRSLALNRCFLVKHLNKKSSIEQQASGCLGKQKFSSQPRNPIEIWFVCVQLEQKSPCDV</sequence>